<gene>
    <name evidence="2" type="ORF">GOODEAATRI_003569</name>
</gene>
<organism evidence="2 3">
    <name type="scientific">Goodea atripinnis</name>
    <dbReference type="NCBI Taxonomy" id="208336"/>
    <lineage>
        <taxon>Eukaryota</taxon>
        <taxon>Metazoa</taxon>
        <taxon>Chordata</taxon>
        <taxon>Craniata</taxon>
        <taxon>Vertebrata</taxon>
        <taxon>Euteleostomi</taxon>
        <taxon>Actinopterygii</taxon>
        <taxon>Neopterygii</taxon>
        <taxon>Teleostei</taxon>
        <taxon>Neoteleostei</taxon>
        <taxon>Acanthomorphata</taxon>
        <taxon>Ovalentaria</taxon>
        <taxon>Atherinomorphae</taxon>
        <taxon>Cyprinodontiformes</taxon>
        <taxon>Goodeidae</taxon>
        <taxon>Goodea</taxon>
    </lineage>
</organism>
<dbReference type="EMBL" id="JAHRIO010080104">
    <property type="protein sequence ID" value="MEQ2183999.1"/>
    <property type="molecule type" value="Genomic_DNA"/>
</dbReference>
<name>A0ABV0PKN6_9TELE</name>
<protein>
    <submittedName>
        <fullName evidence="2">Uncharacterized protein</fullName>
    </submittedName>
</protein>
<accession>A0ABV0PKN6</accession>
<dbReference type="Proteomes" id="UP001476798">
    <property type="component" value="Unassembled WGS sequence"/>
</dbReference>
<proteinExistence type="predicted"/>
<comment type="caution">
    <text evidence="2">The sequence shown here is derived from an EMBL/GenBank/DDBJ whole genome shotgun (WGS) entry which is preliminary data.</text>
</comment>
<sequence>MRSTSCSGYLGGYMCDIYAKTGVKVVDAVTAQCLALREQVAVYEEQLANMETQHKMEVESLLQPDERALATAAIRFGSPDITPALDVKEYHCQLAESLQVQHRGQAGTPVGLTPSGVRMSTGSEVRAVIRLQAAFPGSLSALEWTFLDSLKKNIWSVYI</sequence>
<reference evidence="2 3" key="1">
    <citation type="submission" date="2021-06" db="EMBL/GenBank/DDBJ databases">
        <authorList>
            <person name="Palmer J.M."/>
        </authorList>
    </citation>
    <scope>NUCLEOTIDE SEQUENCE [LARGE SCALE GENOMIC DNA]</scope>
    <source>
        <strain evidence="2 3">GA_2019</strain>
        <tissue evidence="2">Muscle</tissue>
    </source>
</reference>
<keyword evidence="1" id="KW-0175">Coiled coil</keyword>
<evidence type="ECO:0000313" key="3">
    <source>
        <dbReference type="Proteomes" id="UP001476798"/>
    </source>
</evidence>
<keyword evidence="3" id="KW-1185">Reference proteome</keyword>
<evidence type="ECO:0000256" key="1">
    <source>
        <dbReference type="SAM" id="Coils"/>
    </source>
</evidence>
<feature type="coiled-coil region" evidence="1">
    <location>
        <begin position="26"/>
        <end position="53"/>
    </location>
</feature>
<evidence type="ECO:0000313" key="2">
    <source>
        <dbReference type="EMBL" id="MEQ2183999.1"/>
    </source>
</evidence>